<gene>
    <name evidence="2" type="ORF">AYC66_10805</name>
    <name evidence="3" type="ORF">BAY09_11755</name>
    <name evidence="4" type="ORF">NCTC10588_03354</name>
</gene>
<keyword evidence="1" id="KW-0732">Signal</keyword>
<dbReference type="Proteomes" id="UP000254876">
    <property type="component" value="Unassembled WGS sequence"/>
</dbReference>
<dbReference type="AlphaFoldDB" id="A0A085CJJ7"/>
<dbReference type="EMBL" id="UFYD01000001">
    <property type="protein sequence ID" value="STD11149.1"/>
    <property type="molecule type" value="Genomic_DNA"/>
</dbReference>
<dbReference type="Proteomes" id="UP000189738">
    <property type="component" value="Chromosome"/>
</dbReference>
<reference evidence="4 6" key="3">
    <citation type="submission" date="2018-06" db="EMBL/GenBank/DDBJ databases">
        <authorList>
            <consortium name="Pathogen Informatics"/>
            <person name="Doyle S."/>
        </authorList>
    </citation>
    <scope>NUCLEOTIDE SEQUENCE [LARGE SCALE GENOMIC DNA]</scope>
    <source>
        <strain evidence="4 6">NCTC10588</strain>
    </source>
</reference>
<evidence type="ECO:0000313" key="5">
    <source>
        <dbReference type="Proteomes" id="UP000189738"/>
    </source>
</evidence>
<sequence length="131" mass="15074">MKKVILTILISLTFLVNAQTVDDIKISDLKSEYIAVRFSPRLISPNIQIEINYGQSSDWLSSYKSSPVLDENKKKKNFNSIVSAINFLSDQGYMLITSTTEVYNQQSTNYFFFRKKEVLVKQQSSETTNKQ</sequence>
<evidence type="ECO:0000313" key="4">
    <source>
        <dbReference type="EMBL" id="STD11149.1"/>
    </source>
</evidence>
<dbReference type="EMBL" id="CP014339">
    <property type="protein sequence ID" value="AQX51137.1"/>
    <property type="molecule type" value="Genomic_DNA"/>
</dbReference>
<name>A0A085CJJ7_9FLAO</name>
<dbReference type="RefSeq" id="WP_009085169.1">
    <property type="nucleotide sequence ID" value="NZ_BQKS01000012.1"/>
</dbReference>
<proteinExistence type="predicted"/>
<evidence type="ECO:0000256" key="1">
    <source>
        <dbReference type="SAM" id="SignalP"/>
    </source>
</evidence>
<reference evidence="3" key="2">
    <citation type="submission" date="2016-06" db="EMBL/GenBank/DDBJ databases">
        <authorList>
            <person name="Nicholson A.C."/>
        </authorList>
    </citation>
    <scope>NUCLEOTIDE SEQUENCE [LARGE SCALE GENOMIC DNA]</scope>
    <source>
        <strain evidence="3">E6809</strain>
    </source>
</reference>
<accession>A0A085CJJ7</accession>
<evidence type="ECO:0000313" key="3">
    <source>
        <dbReference type="EMBL" id="OPB51863.1"/>
    </source>
</evidence>
<reference evidence="2 5" key="1">
    <citation type="submission" date="2016-02" db="EMBL/GenBank/DDBJ databases">
        <authorList>
            <person name="Nicholson A.C."/>
            <person name="Humrighouse B.W."/>
            <person name="Loparev V."/>
            <person name="Emery B."/>
            <person name="Graziano J."/>
            <person name="McQuiston J.R."/>
        </authorList>
    </citation>
    <scope>NUCLEOTIDE SEQUENCE [LARGE SCALE GENOMIC DNA]</scope>
    <source>
        <strain evidence="2 5">E6809</strain>
    </source>
</reference>
<dbReference type="GeneID" id="56686414"/>
<evidence type="ECO:0000313" key="6">
    <source>
        <dbReference type="Proteomes" id="UP000254876"/>
    </source>
</evidence>
<dbReference type="EMBL" id="MAHS01000003">
    <property type="protein sequence ID" value="OPB51863.1"/>
    <property type="molecule type" value="Genomic_DNA"/>
</dbReference>
<organism evidence="3">
    <name type="scientific">Elizabethkingia anophelis</name>
    <dbReference type="NCBI Taxonomy" id="1117645"/>
    <lineage>
        <taxon>Bacteria</taxon>
        <taxon>Pseudomonadati</taxon>
        <taxon>Bacteroidota</taxon>
        <taxon>Flavobacteriia</taxon>
        <taxon>Flavobacteriales</taxon>
        <taxon>Weeksellaceae</taxon>
        <taxon>Elizabethkingia</taxon>
    </lineage>
</organism>
<feature type="chain" id="PRO_5043118355" evidence="1">
    <location>
        <begin position="19"/>
        <end position="131"/>
    </location>
</feature>
<evidence type="ECO:0000313" key="2">
    <source>
        <dbReference type="EMBL" id="AQX51137.1"/>
    </source>
</evidence>
<protein>
    <submittedName>
        <fullName evidence="3">Uncharacterized protein</fullName>
    </submittedName>
</protein>
<dbReference type="KEGG" id="een:BBD30_18705"/>
<feature type="signal peptide" evidence="1">
    <location>
        <begin position="1"/>
        <end position="18"/>
    </location>
</feature>